<feature type="compositionally biased region" description="Polar residues" evidence="1">
    <location>
        <begin position="90"/>
        <end position="99"/>
    </location>
</feature>
<dbReference type="Proteomes" id="UP000030653">
    <property type="component" value="Unassembled WGS sequence"/>
</dbReference>
<accession>M5FUP8</accession>
<name>M5FUP8_DACPD</name>
<feature type="region of interest" description="Disordered" evidence="1">
    <location>
        <begin position="1"/>
        <end position="106"/>
    </location>
</feature>
<dbReference type="HOGENOM" id="CLU_1810732_0_0_1"/>
<organism evidence="2 3">
    <name type="scientific">Dacryopinax primogenitus (strain DJM 731)</name>
    <name type="common">Brown rot fungus</name>
    <dbReference type="NCBI Taxonomy" id="1858805"/>
    <lineage>
        <taxon>Eukaryota</taxon>
        <taxon>Fungi</taxon>
        <taxon>Dikarya</taxon>
        <taxon>Basidiomycota</taxon>
        <taxon>Agaricomycotina</taxon>
        <taxon>Dacrymycetes</taxon>
        <taxon>Dacrymycetales</taxon>
        <taxon>Dacrymycetaceae</taxon>
        <taxon>Dacryopinax</taxon>
    </lineage>
</organism>
<dbReference type="GeneID" id="63687949"/>
<dbReference type="EMBL" id="JH795864">
    <property type="protein sequence ID" value="EJU01491.1"/>
    <property type="molecule type" value="Genomic_DNA"/>
</dbReference>
<dbReference type="AlphaFoldDB" id="M5FUP8"/>
<reference evidence="2 3" key="1">
    <citation type="journal article" date="2012" name="Science">
        <title>The Paleozoic origin of enzymatic lignin decomposition reconstructed from 31 fungal genomes.</title>
        <authorList>
            <person name="Floudas D."/>
            <person name="Binder M."/>
            <person name="Riley R."/>
            <person name="Barry K."/>
            <person name="Blanchette R.A."/>
            <person name="Henrissat B."/>
            <person name="Martinez A.T."/>
            <person name="Otillar R."/>
            <person name="Spatafora J.W."/>
            <person name="Yadav J.S."/>
            <person name="Aerts A."/>
            <person name="Benoit I."/>
            <person name="Boyd A."/>
            <person name="Carlson A."/>
            <person name="Copeland A."/>
            <person name="Coutinho P.M."/>
            <person name="de Vries R.P."/>
            <person name="Ferreira P."/>
            <person name="Findley K."/>
            <person name="Foster B."/>
            <person name="Gaskell J."/>
            <person name="Glotzer D."/>
            <person name="Gorecki P."/>
            <person name="Heitman J."/>
            <person name="Hesse C."/>
            <person name="Hori C."/>
            <person name="Igarashi K."/>
            <person name="Jurgens J.A."/>
            <person name="Kallen N."/>
            <person name="Kersten P."/>
            <person name="Kohler A."/>
            <person name="Kuees U."/>
            <person name="Kumar T.K.A."/>
            <person name="Kuo A."/>
            <person name="LaButti K."/>
            <person name="Larrondo L.F."/>
            <person name="Lindquist E."/>
            <person name="Ling A."/>
            <person name="Lombard V."/>
            <person name="Lucas S."/>
            <person name="Lundell T."/>
            <person name="Martin R."/>
            <person name="McLaughlin D.J."/>
            <person name="Morgenstern I."/>
            <person name="Morin E."/>
            <person name="Murat C."/>
            <person name="Nagy L.G."/>
            <person name="Nolan M."/>
            <person name="Ohm R.A."/>
            <person name="Patyshakuliyeva A."/>
            <person name="Rokas A."/>
            <person name="Ruiz-Duenas F.J."/>
            <person name="Sabat G."/>
            <person name="Salamov A."/>
            <person name="Samejima M."/>
            <person name="Schmutz J."/>
            <person name="Slot J.C."/>
            <person name="St John F."/>
            <person name="Stenlid J."/>
            <person name="Sun H."/>
            <person name="Sun S."/>
            <person name="Syed K."/>
            <person name="Tsang A."/>
            <person name="Wiebenga A."/>
            <person name="Young D."/>
            <person name="Pisabarro A."/>
            <person name="Eastwood D.C."/>
            <person name="Martin F."/>
            <person name="Cullen D."/>
            <person name="Grigoriev I.V."/>
            <person name="Hibbett D.S."/>
        </authorList>
    </citation>
    <scope>NUCLEOTIDE SEQUENCE [LARGE SCALE GENOMIC DNA]</scope>
    <source>
        <strain evidence="2 3">DJM-731 SS1</strain>
    </source>
</reference>
<dbReference type="RefSeq" id="XP_040628388.1">
    <property type="nucleotide sequence ID" value="XM_040772887.1"/>
</dbReference>
<evidence type="ECO:0000256" key="1">
    <source>
        <dbReference type="SAM" id="MobiDB-lite"/>
    </source>
</evidence>
<feature type="non-terminal residue" evidence="2">
    <location>
        <position position="143"/>
    </location>
</feature>
<gene>
    <name evidence="2" type="ORF">DACRYDRAFT_22614</name>
</gene>
<keyword evidence="3" id="KW-1185">Reference proteome</keyword>
<evidence type="ECO:0000313" key="2">
    <source>
        <dbReference type="EMBL" id="EJU01491.1"/>
    </source>
</evidence>
<sequence>MQLASGRRMEGFGNAPGDPPPPPPPEAHEGLVEGLPSGSRNVRMLENADNLPPGLNERMIRATSSGRRMQRFGNAPGDTPPPAPGEGWTEQKQSASSSRTELRPALQPRFKLDFLTGREREEMRLLRLRNRGGSETDSRIRQL</sequence>
<evidence type="ECO:0000313" key="3">
    <source>
        <dbReference type="Proteomes" id="UP000030653"/>
    </source>
</evidence>
<proteinExistence type="predicted"/>
<protein>
    <submittedName>
        <fullName evidence="2">Uncharacterized protein</fullName>
    </submittedName>
</protein>